<feature type="transmembrane region" description="Helical" evidence="8">
    <location>
        <begin position="43"/>
        <end position="68"/>
    </location>
</feature>
<dbReference type="OrthoDB" id="9804143at2"/>
<feature type="transmembrane region" description="Helical" evidence="8">
    <location>
        <begin position="184"/>
        <end position="204"/>
    </location>
</feature>
<dbReference type="InterPro" id="IPR051050">
    <property type="entry name" value="Lipid_II_flippase_MurJ/MviN"/>
</dbReference>
<name>W6N5X4_CLOTY</name>
<evidence type="ECO:0000313" key="10">
    <source>
        <dbReference type="EMBL" id="CDL90684.1"/>
    </source>
</evidence>
<keyword evidence="3 8" id="KW-0812">Transmembrane</keyword>
<dbReference type="PANTHER" id="PTHR47019:SF1">
    <property type="entry name" value="LIPID II FLIPPASE MURJ"/>
    <property type="match status" value="1"/>
</dbReference>
<dbReference type="AlphaFoldDB" id="W6N5X4"/>
<dbReference type="GeneID" id="29419713"/>
<dbReference type="GO" id="GO:0009252">
    <property type="term" value="P:peptidoglycan biosynthetic process"/>
    <property type="evidence" value="ECO:0007669"/>
    <property type="project" value="UniProtKB-UniRule"/>
</dbReference>
<dbReference type="NCBIfam" id="TIGR01695">
    <property type="entry name" value="murJ_mviN"/>
    <property type="match status" value="1"/>
</dbReference>
<comment type="caution">
    <text evidence="8">Lacks conserved residue(s) required for the propagation of feature annotation.</text>
</comment>
<keyword evidence="4 8" id="KW-0133">Cell shape</keyword>
<feature type="transmembrane region" description="Helical" evidence="8">
    <location>
        <begin position="409"/>
        <end position="428"/>
    </location>
</feature>
<dbReference type="GO" id="GO:0008360">
    <property type="term" value="P:regulation of cell shape"/>
    <property type="evidence" value="ECO:0007669"/>
    <property type="project" value="UniProtKB-UniRule"/>
</dbReference>
<keyword evidence="2 8" id="KW-1003">Cell membrane</keyword>
<reference evidence="10" key="1">
    <citation type="journal article" date="2015" name="Genome Announc.">
        <title>Draft Genome Sequence of Clostridium tyrobutyricum Strain DIVETGP, Isolated from Cow's Milk for Grana Padano Production.</title>
        <authorList>
            <person name="Soggiu A."/>
            <person name="Piras C."/>
            <person name="Gaiarsa S."/>
            <person name="Sassera D."/>
            <person name="Roncada P."/>
            <person name="Bendixen E."/>
            <person name="Brasca M."/>
            <person name="Bonizzi L."/>
        </authorList>
    </citation>
    <scope>NUCLEOTIDE SEQUENCE [LARGE SCALE GENOMIC DNA]</scope>
    <source>
        <strain evidence="10">DIVETGP</strain>
    </source>
</reference>
<keyword evidence="5 8" id="KW-0573">Peptidoglycan synthesis</keyword>
<evidence type="ECO:0000256" key="3">
    <source>
        <dbReference type="ARBA" id="ARBA00022692"/>
    </source>
</evidence>
<organism evidence="10 11">
    <name type="scientific">Clostridium tyrobutyricum DIVETGP</name>
    <dbReference type="NCBI Taxonomy" id="1408889"/>
    <lineage>
        <taxon>Bacteria</taxon>
        <taxon>Bacillati</taxon>
        <taxon>Bacillota</taxon>
        <taxon>Clostridia</taxon>
        <taxon>Eubacteriales</taxon>
        <taxon>Clostridiaceae</taxon>
        <taxon>Clostridium</taxon>
    </lineage>
</organism>
<evidence type="ECO:0000313" key="11">
    <source>
        <dbReference type="Proteomes" id="UP000019482"/>
    </source>
</evidence>
<comment type="function">
    <text evidence="8 9">Involved in peptidoglycan biosynthesis. Transports lipid-linked peptidoglycan precursors from the inner to the outer leaflet of the cytoplasmic membrane.</text>
</comment>
<accession>W6N5X4</accession>
<sequence length="517" mass="57617">MGKKTLMKSSLLVMILIIGGKVLALLRDSLIASQFGATYVTDIYNFAIGIVYLLTTISYGLTTTFIPLNTEYIESGNIKKRNRFVNNIISISSIVTVIITVLLVVFTKQIIYIFGHNFTSQTVIFNTSVYVTRIMFLSLIFVTLQSILAGALQSHKQFYEPAAMALMSNIVYIIYLVFLTAKYGIIGFAVATVIGFFVQFLINVHKYRKLGYKYFPVLNFKDSDTVKMFKLMIPVVISTSVVQLNVFVNRSFAINIYFGAATVLDYSNKINTLAYEVFAIGIAMIVYPTLSELAVKGDLDKYKKSLSSALTTIIIIMVPAAVSIGMLRTSLVTLIFRRGAFTVEAAKLTSNALLFYCPAMIAYGIRDILNKAFYSLKDVKTPMINSFLGIIVNIIINIFIVKYMKVSGLTLATTISAVTTTILMLWNLNKRIKGIDISKIFINFIKVIVASGIMGVVIFIINRLCNYTFASPMKASLVSILASLVIGTIVYAVSLYMVRIREYLNLVALIKSRIFNR</sequence>
<dbReference type="Pfam" id="PF03023">
    <property type="entry name" value="MurJ"/>
    <property type="match status" value="1"/>
</dbReference>
<feature type="transmembrane region" description="Helical" evidence="8">
    <location>
        <begin position="386"/>
        <end position="403"/>
    </location>
</feature>
<feature type="transmembrane region" description="Helical" evidence="8">
    <location>
        <begin position="310"/>
        <end position="336"/>
    </location>
</feature>
<dbReference type="HAMAP" id="MF_02078">
    <property type="entry name" value="MurJ_MviN"/>
    <property type="match status" value="1"/>
</dbReference>
<dbReference type="PANTHER" id="PTHR47019">
    <property type="entry name" value="LIPID II FLIPPASE MURJ"/>
    <property type="match status" value="1"/>
</dbReference>
<evidence type="ECO:0000256" key="5">
    <source>
        <dbReference type="ARBA" id="ARBA00022984"/>
    </source>
</evidence>
<evidence type="ECO:0000256" key="8">
    <source>
        <dbReference type="HAMAP-Rule" id="MF_02078"/>
    </source>
</evidence>
<dbReference type="InterPro" id="IPR004268">
    <property type="entry name" value="MurJ"/>
</dbReference>
<dbReference type="GO" id="GO:0015648">
    <property type="term" value="F:lipid-linked peptidoglycan transporter activity"/>
    <property type="evidence" value="ECO:0007669"/>
    <property type="project" value="UniProtKB-UniRule"/>
</dbReference>
<feature type="transmembrane region" description="Helical" evidence="8">
    <location>
        <begin position="134"/>
        <end position="152"/>
    </location>
</feature>
<dbReference type="EMBL" id="CBXI010000008">
    <property type="protein sequence ID" value="CDL90684.1"/>
    <property type="molecule type" value="Genomic_DNA"/>
</dbReference>
<keyword evidence="7 8" id="KW-0472">Membrane</keyword>
<comment type="similarity">
    <text evidence="8 9">Belongs to the MurJ/MviN family.</text>
</comment>
<feature type="transmembrane region" description="Helical" evidence="8">
    <location>
        <begin position="272"/>
        <end position="290"/>
    </location>
</feature>
<dbReference type="UniPathway" id="UPA00219"/>
<keyword evidence="11" id="KW-1185">Reference proteome</keyword>
<evidence type="ECO:0000256" key="2">
    <source>
        <dbReference type="ARBA" id="ARBA00022475"/>
    </source>
</evidence>
<dbReference type="GO" id="GO:0034204">
    <property type="term" value="P:lipid translocation"/>
    <property type="evidence" value="ECO:0007669"/>
    <property type="project" value="TreeGrafter"/>
</dbReference>
<evidence type="ECO:0000256" key="4">
    <source>
        <dbReference type="ARBA" id="ARBA00022960"/>
    </source>
</evidence>
<feature type="transmembrane region" description="Helical" evidence="8">
    <location>
        <begin position="159"/>
        <end position="178"/>
    </location>
</feature>
<dbReference type="RefSeq" id="WP_017895351.1">
    <property type="nucleotide sequence ID" value="NZ_CBXI010000008.1"/>
</dbReference>
<comment type="subcellular location">
    <subcellularLocation>
        <location evidence="1 8">Cell membrane</location>
        <topology evidence="1 8">Multi-pass membrane protein</topology>
    </subcellularLocation>
</comment>
<feature type="transmembrane region" description="Helical" evidence="8">
    <location>
        <begin position="88"/>
        <end position="114"/>
    </location>
</feature>
<evidence type="ECO:0000256" key="7">
    <source>
        <dbReference type="ARBA" id="ARBA00023136"/>
    </source>
</evidence>
<keyword evidence="8 9" id="KW-0813">Transport</keyword>
<feature type="transmembrane region" description="Helical" evidence="8">
    <location>
        <begin position="440"/>
        <end position="461"/>
    </location>
</feature>
<proteinExistence type="inferred from homology"/>
<keyword evidence="6 8" id="KW-1133">Transmembrane helix</keyword>
<evidence type="ECO:0000256" key="9">
    <source>
        <dbReference type="PIRNR" id="PIRNR002869"/>
    </source>
</evidence>
<protein>
    <recommendedName>
        <fullName evidence="8">Probable lipid II flippase MurJ</fullName>
    </recommendedName>
</protein>
<dbReference type="GO" id="GO:0071555">
    <property type="term" value="P:cell wall organization"/>
    <property type="evidence" value="ECO:0007669"/>
    <property type="project" value="UniProtKB-UniRule"/>
</dbReference>
<evidence type="ECO:0000256" key="6">
    <source>
        <dbReference type="ARBA" id="ARBA00022989"/>
    </source>
</evidence>
<evidence type="ECO:0000256" key="1">
    <source>
        <dbReference type="ARBA" id="ARBA00004651"/>
    </source>
</evidence>
<comment type="pathway">
    <text evidence="8">Cell wall biogenesis; peptidoglycan biosynthesis.</text>
</comment>
<dbReference type="PRINTS" id="PR01806">
    <property type="entry name" value="VIRFACTRMVIN"/>
</dbReference>
<dbReference type="SMR" id="W6N5X4"/>
<comment type="caution">
    <text evidence="10">The sequence shown here is derived from an EMBL/GenBank/DDBJ whole genome shotgun (WGS) entry which is preliminary data.</text>
</comment>
<feature type="transmembrane region" description="Helical" evidence="8">
    <location>
        <begin position="473"/>
        <end position="498"/>
    </location>
</feature>
<dbReference type="PIRSF" id="PIRSF002869">
    <property type="entry name" value="MviN"/>
    <property type="match status" value="1"/>
</dbReference>
<keyword evidence="8 9" id="KW-0961">Cell wall biogenesis/degradation</keyword>
<dbReference type="CDD" id="cd13123">
    <property type="entry name" value="MATE_MurJ_like"/>
    <property type="match status" value="1"/>
</dbReference>
<gene>
    <name evidence="8" type="primary">murJ</name>
    <name evidence="10" type="ORF">CTDIVETGP_0754</name>
</gene>
<dbReference type="GO" id="GO:0005886">
    <property type="term" value="C:plasma membrane"/>
    <property type="evidence" value="ECO:0007669"/>
    <property type="project" value="UniProtKB-SubCell"/>
</dbReference>
<dbReference type="Proteomes" id="UP000019482">
    <property type="component" value="Unassembled WGS sequence"/>
</dbReference>